<feature type="region of interest" description="Disordered" evidence="1">
    <location>
        <begin position="81"/>
        <end position="104"/>
    </location>
</feature>
<feature type="region of interest" description="Disordered" evidence="1">
    <location>
        <begin position="196"/>
        <end position="221"/>
    </location>
</feature>
<accession>A0ABY6SLN3</accession>
<feature type="region of interest" description="Disordered" evidence="1">
    <location>
        <begin position="376"/>
        <end position="442"/>
    </location>
</feature>
<evidence type="ECO:0000256" key="1">
    <source>
        <dbReference type="SAM" id="MobiDB-lite"/>
    </source>
</evidence>
<gene>
    <name evidence="2" type="ORF">PODCO_701430</name>
</gene>
<reference evidence="2" key="1">
    <citation type="submission" date="2018-02" db="EMBL/GenBank/DDBJ databases">
        <authorList>
            <person name="Silar P."/>
        </authorList>
    </citation>
    <scope>NUCLEOTIDE SEQUENCE [LARGE SCALE GENOMIC DNA]</scope>
    <source>
        <strain evidence="2">T</strain>
    </source>
</reference>
<evidence type="ECO:0000313" key="2">
    <source>
        <dbReference type="EMBL" id="VBB87191.1"/>
    </source>
</evidence>
<feature type="compositionally biased region" description="Polar residues" evidence="1">
    <location>
        <begin position="90"/>
        <end position="103"/>
    </location>
</feature>
<feature type="compositionally biased region" description="Basic and acidic residues" evidence="1">
    <location>
        <begin position="347"/>
        <end position="360"/>
    </location>
</feature>
<feature type="compositionally biased region" description="Low complexity" evidence="1">
    <location>
        <begin position="199"/>
        <end position="208"/>
    </location>
</feature>
<organism evidence="2 3">
    <name type="scientific">Podospora comata</name>
    <dbReference type="NCBI Taxonomy" id="48703"/>
    <lineage>
        <taxon>Eukaryota</taxon>
        <taxon>Fungi</taxon>
        <taxon>Dikarya</taxon>
        <taxon>Ascomycota</taxon>
        <taxon>Pezizomycotina</taxon>
        <taxon>Sordariomycetes</taxon>
        <taxon>Sordariomycetidae</taxon>
        <taxon>Sordariales</taxon>
        <taxon>Podosporaceae</taxon>
        <taxon>Podospora</taxon>
    </lineage>
</organism>
<dbReference type="Proteomes" id="UP000280685">
    <property type="component" value="Chromosome 7"/>
</dbReference>
<keyword evidence="3" id="KW-1185">Reference proteome</keyword>
<name>A0ABY6SLN3_PODCO</name>
<feature type="region of interest" description="Disordered" evidence="1">
    <location>
        <begin position="270"/>
        <end position="360"/>
    </location>
</feature>
<dbReference type="EMBL" id="LR026970">
    <property type="protein sequence ID" value="VBB87191.1"/>
    <property type="molecule type" value="Genomic_DNA"/>
</dbReference>
<evidence type="ECO:0000313" key="3">
    <source>
        <dbReference type="Proteomes" id="UP000280685"/>
    </source>
</evidence>
<proteinExistence type="predicted"/>
<protein>
    <submittedName>
        <fullName evidence="2">Uncharacterized protein</fullName>
    </submittedName>
</protein>
<sequence>MTSCKPACTTSWLLLDRERSHPAIRCVTGASQQCRISVRSSPLPRNNRISPQNSSLGSLAGSIWSSCPFVRPSSSTEFHVGVEGERRGGPSNTSHPATPQLSATLKPYSPQPGLTCSARPPNRAALVGKVQTDKPKPLLLLFSLFFFSSFRFCSFSSLSSLWLCASVLYRHQSPHRHTFRHALRRLPESRLLITRKSTKSSLSSSSSSKSKHSHSSDNHEEGGHKIPYVFLGSIAAASFLAHKYWPKGYVYGDKEDWELSKYERRAREKLQAAKAAKRGKVNEREVKSYSPPPPAHDGREARRGGYAYKGPPPVSHRREVYEEQEEGEVYSNPGSRRGSLRGAAPRGRIDPRGYYNDDDREYTRGLSEYAVAPSVLRSKSQSGRDQFYSDVAPSRDQSLPPRRASSVANEEYYMTPAIGPAASRNRDSHYPPPPPRSYVSGRELSRPRYLIEEPRAGPSLLARPESMRGRELQRRPYYDEEVVAPRAPREEVVYVYRDASSARSRRASVDLGAGRNRAFDWDYR</sequence>